<feature type="domain" description="Transporter-associated" evidence="3">
    <location>
        <begin position="42"/>
        <end position="122"/>
    </location>
</feature>
<name>A0A645JFS3_9ZZZZ</name>
<keyword evidence="2" id="KW-0129">CBS domain</keyword>
<dbReference type="SUPFAM" id="SSF56176">
    <property type="entry name" value="FAD-binding/transporter-associated domain-like"/>
    <property type="match status" value="1"/>
</dbReference>
<dbReference type="InterPro" id="IPR046342">
    <property type="entry name" value="CBS_dom_sf"/>
</dbReference>
<dbReference type="SMART" id="SM01091">
    <property type="entry name" value="CorC_HlyC"/>
    <property type="match status" value="1"/>
</dbReference>
<comment type="caution">
    <text evidence="4">The sequence shown here is derived from an EMBL/GenBank/DDBJ whole genome shotgun (WGS) entry which is preliminary data.</text>
</comment>
<dbReference type="InterPro" id="IPR016169">
    <property type="entry name" value="FAD-bd_PCMH_sub2"/>
</dbReference>
<dbReference type="GO" id="GO:0050660">
    <property type="term" value="F:flavin adenine dinucleotide binding"/>
    <property type="evidence" value="ECO:0007669"/>
    <property type="project" value="InterPro"/>
</dbReference>
<dbReference type="EMBL" id="VSSQ01132913">
    <property type="protein sequence ID" value="MPN59194.1"/>
    <property type="molecule type" value="Genomic_DNA"/>
</dbReference>
<gene>
    <name evidence="4" type="ORF">SDC9_206914</name>
</gene>
<dbReference type="InterPro" id="IPR036318">
    <property type="entry name" value="FAD-bd_PCMH-like_sf"/>
</dbReference>
<evidence type="ECO:0000256" key="1">
    <source>
        <dbReference type="ARBA" id="ARBA00022737"/>
    </source>
</evidence>
<keyword evidence="1" id="KW-0677">Repeat</keyword>
<dbReference type="PANTHER" id="PTHR22777">
    <property type="entry name" value="HEMOLYSIN-RELATED"/>
    <property type="match status" value="1"/>
</dbReference>
<evidence type="ECO:0000313" key="4">
    <source>
        <dbReference type="EMBL" id="MPN59194.1"/>
    </source>
</evidence>
<dbReference type="InterPro" id="IPR005170">
    <property type="entry name" value="Transptr-assoc_dom"/>
</dbReference>
<dbReference type="Gene3D" id="3.30.465.10">
    <property type="match status" value="1"/>
</dbReference>
<dbReference type="PANTHER" id="PTHR22777:SF17">
    <property type="entry name" value="UPF0053 PROTEIN SLL0260"/>
    <property type="match status" value="1"/>
</dbReference>
<evidence type="ECO:0000259" key="3">
    <source>
        <dbReference type="SMART" id="SM01091"/>
    </source>
</evidence>
<dbReference type="Pfam" id="PF03471">
    <property type="entry name" value="CorC_HlyC"/>
    <property type="match status" value="1"/>
</dbReference>
<proteinExistence type="predicted"/>
<evidence type="ECO:0000256" key="2">
    <source>
        <dbReference type="ARBA" id="ARBA00023122"/>
    </source>
</evidence>
<accession>A0A645JFS3</accession>
<dbReference type="SUPFAM" id="SSF54631">
    <property type="entry name" value="CBS-domain pair"/>
    <property type="match status" value="1"/>
</dbReference>
<dbReference type="AlphaFoldDB" id="A0A645JFS3"/>
<protein>
    <recommendedName>
        <fullName evidence="3">Transporter-associated domain-containing protein</fullName>
    </recommendedName>
</protein>
<sequence length="129" mass="14917">MHMAVVTDEYGGTLGVLTMEDVLEQLVGDIWDESDEVEVYFKNIDEKTVEVDADISIYDFLEYFEIDERDFDSDYTTVGGWVIETLNGFPEAQASFQFMHLTVHVQEITEHRILTVRVEVGEKEVEEEL</sequence>
<reference evidence="4" key="1">
    <citation type="submission" date="2019-08" db="EMBL/GenBank/DDBJ databases">
        <authorList>
            <person name="Kucharzyk K."/>
            <person name="Murdoch R.W."/>
            <person name="Higgins S."/>
            <person name="Loffler F."/>
        </authorList>
    </citation>
    <scope>NUCLEOTIDE SEQUENCE</scope>
</reference>
<dbReference type="Gene3D" id="3.90.1280.20">
    <property type="match status" value="1"/>
</dbReference>
<dbReference type="GO" id="GO:0005886">
    <property type="term" value="C:plasma membrane"/>
    <property type="evidence" value="ECO:0007669"/>
    <property type="project" value="TreeGrafter"/>
</dbReference>
<organism evidence="4">
    <name type="scientific">bioreactor metagenome</name>
    <dbReference type="NCBI Taxonomy" id="1076179"/>
    <lineage>
        <taxon>unclassified sequences</taxon>
        <taxon>metagenomes</taxon>
        <taxon>ecological metagenomes</taxon>
    </lineage>
</organism>